<dbReference type="InterPro" id="IPR036388">
    <property type="entry name" value="WH-like_DNA-bd_sf"/>
</dbReference>
<dbReference type="InterPro" id="IPR005119">
    <property type="entry name" value="LysR_subst-bd"/>
</dbReference>
<accession>A0A939KEA8</accession>
<keyword evidence="2" id="KW-0805">Transcription regulation</keyword>
<evidence type="ECO:0000259" key="5">
    <source>
        <dbReference type="PROSITE" id="PS50931"/>
    </source>
</evidence>
<dbReference type="GO" id="GO:0003700">
    <property type="term" value="F:DNA-binding transcription factor activity"/>
    <property type="evidence" value="ECO:0007669"/>
    <property type="project" value="InterPro"/>
</dbReference>
<dbReference type="SUPFAM" id="SSF53850">
    <property type="entry name" value="Periplasmic binding protein-like II"/>
    <property type="match status" value="1"/>
</dbReference>
<dbReference type="InterPro" id="IPR050176">
    <property type="entry name" value="LTTR"/>
</dbReference>
<keyword evidence="3" id="KW-0238">DNA-binding</keyword>
<proteinExistence type="inferred from homology"/>
<dbReference type="RefSeq" id="WP_207574770.1">
    <property type="nucleotide sequence ID" value="NZ_JAFNME010000008.1"/>
</dbReference>
<protein>
    <submittedName>
        <fullName evidence="6">LysR family transcriptional regulator ArgP</fullName>
    </submittedName>
</protein>
<evidence type="ECO:0000313" key="7">
    <source>
        <dbReference type="Proteomes" id="UP000664731"/>
    </source>
</evidence>
<dbReference type="NCBIfam" id="NF002964">
    <property type="entry name" value="PRK03635.1"/>
    <property type="match status" value="1"/>
</dbReference>
<name>A0A939KEA8_9BURK</name>
<dbReference type="EMBL" id="JAFNME010000008">
    <property type="protein sequence ID" value="MBO1249228.1"/>
    <property type="molecule type" value="Genomic_DNA"/>
</dbReference>
<dbReference type="NCBIfam" id="NF009888">
    <property type="entry name" value="PRK13348.1"/>
    <property type="match status" value="1"/>
</dbReference>
<reference evidence="6" key="1">
    <citation type="submission" date="2021-03" db="EMBL/GenBank/DDBJ databases">
        <title>Comamonas denitrificans.</title>
        <authorList>
            <person name="Finster K."/>
        </authorList>
    </citation>
    <scope>NUCLEOTIDE SEQUENCE</scope>
    <source>
        <strain evidence="6">MM2021_4</strain>
    </source>
</reference>
<keyword evidence="7" id="KW-1185">Reference proteome</keyword>
<evidence type="ECO:0000256" key="2">
    <source>
        <dbReference type="ARBA" id="ARBA00023015"/>
    </source>
</evidence>
<dbReference type="Pfam" id="PF03466">
    <property type="entry name" value="LysR_substrate"/>
    <property type="match status" value="1"/>
</dbReference>
<feature type="domain" description="HTH lysR-type" evidence="5">
    <location>
        <begin position="1"/>
        <end position="59"/>
    </location>
</feature>
<dbReference type="Gene3D" id="1.10.10.10">
    <property type="entry name" value="Winged helix-like DNA-binding domain superfamily/Winged helix DNA-binding domain"/>
    <property type="match status" value="1"/>
</dbReference>
<comment type="similarity">
    <text evidence="1">Belongs to the LysR transcriptional regulatory family.</text>
</comment>
<evidence type="ECO:0000256" key="3">
    <source>
        <dbReference type="ARBA" id="ARBA00023125"/>
    </source>
</evidence>
<comment type="caution">
    <text evidence="6">The sequence shown here is derived from an EMBL/GenBank/DDBJ whole genome shotgun (WGS) entry which is preliminary data.</text>
</comment>
<dbReference type="AlphaFoldDB" id="A0A939KEA8"/>
<dbReference type="PANTHER" id="PTHR30579">
    <property type="entry name" value="TRANSCRIPTIONAL REGULATOR"/>
    <property type="match status" value="1"/>
</dbReference>
<gene>
    <name evidence="6" type="ORF">J1777_05155</name>
</gene>
<dbReference type="InterPro" id="IPR036390">
    <property type="entry name" value="WH_DNA-bd_sf"/>
</dbReference>
<dbReference type="PRINTS" id="PR00039">
    <property type="entry name" value="HTHLYSR"/>
</dbReference>
<dbReference type="Proteomes" id="UP000664731">
    <property type="component" value="Unassembled WGS sequence"/>
</dbReference>
<dbReference type="Pfam" id="PF00126">
    <property type="entry name" value="HTH_1"/>
    <property type="match status" value="1"/>
</dbReference>
<keyword evidence="4" id="KW-0804">Transcription</keyword>
<sequence>MDLLHPQLAAFAAVLEEGSFEAAARRLCITPSAVSQRIKALEDRLGQVLLVRQPPCRPTPAGALLLRRVRPMQLLEAEALADFLPEKNAHHPGAALRPIPIAVNSDSLDTWVLGALAQLHQQYGYLFDVRVDDQDHTLDLLRDGSVLGVVTANGVPVQGCTVQALGAMRYQAIAAPEFAARHFHAGVNAATLARAPIIVFNRKDALQWRFVRRITRARLAPPMHYLPTATGFIDAAALGLGWCLAPQALVQPALQAGRVVCIDPERWLDVPLHWQHAGVRSDTLQHLSTALCQAAKTALQPAPGG</sequence>
<evidence type="ECO:0000256" key="4">
    <source>
        <dbReference type="ARBA" id="ARBA00023163"/>
    </source>
</evidence>
<dbReference type="InterPro" id="IPR017685">
    <property type="entry name" value="ArgP"/>
</dbReference>
<dbReference type="NCBIfam" id="TIGR03298">
    <property type="entry name" value="argP"/>
    <property type="match status" value="1"/>
</dbReference>
<dbReference type="PROSITE" id="PS50931">
    <property type="entry name" value="HTH_LYSR"/>
    <property type="match status" value="1"/>
</dbReference>
<dbReference type="PANTHER" id="PTHR30579:SF2">
    <property type="entry name" value="HTH-TYPE TRANSCRIPTIONAL REGULATOR ARGP"/>
    <property type="match status" value="1"/>
</dbReference>
<dbReference type="Gene3D" id="3.40.190.290">
    <property type="match status" value="1"/>
</dbReference>
<dbReference type="SUPFAM" id="SSF46785">
    <property type="entry name" value="Winged helix' DNA-binding domain"/>
    <property type="match status" value="1"/>
</dbReference>
<organism evidence="6 7">
    <name type="scientific">Comamonas denitrificans</name>
    <dbReference type="NCBI Taxonomy" id="117506"/>
    <lineage>
        <taxon>Bacteria</taxon>
        <taxon>Pseudomonadati</taxon>
        <taxon>Pseudomonadota</taxon>
        <taxon>Betaproteobacteria</taxon>
        <taxon>Burkholderiales</taxon>
        <taxon>Comamonadaceae</taxon>
        <taxon>Comamonas</taxon>
    </lineage>
</organism>
<dbReference type="GO" id="GO:0003677">
    <property type="term" value="F:DNA binding"/>
    <property type="evidence" value="ECO:0007669"/>
    <property type="project" value="UniProtKB-KW"/>
</dbReference>
<evidence type="ECO:0000256" key="1">
    <source>
        <dbReference type="ARBA" id="ARBA00009437"/>
    </source>
</evidence>
<dbReference type="InterPro" id="IPR000847">
    <property type="entry name" value="LysR_HTH_N"/>
</dbReference>
<evidence type="ECO:0000313" key="6">
    <source>
        <dbReference type="EMBL" id="MBO1249228.1"/>
    </source>
</evidence>